<dbReference type="GO" id="GO:0120010">
    <property type="term" value="P:intermembrane phospholipid transfer"/>
    <property type="evidence" value="ECO:0007669"/>
    <property type="project" value="TreeGrafter"/>
</dbReference>
<dbReference type="PANTHER" id="PTHR30035:SF3">
    <property type="entry name" value="INTERMEMBRANE PHOSPHOLIPID TRANSPORT SYSTEM LIPOPROTEIN MLAA"/>
    <property type="match status" value="1"/>
</dbReference>
<gene>
    <name evidence="3" type="ORF">HYY20_04025</name>
</gene>
<dbReference type="GO" id="GO:0016020">
    <property type="term" value="C:membrane"/>
    <property type="evidence" value="ECO:0007669"/>
    <property type="project" value="InterPro"/>
</dbReference>
<evidence type="ECO:0000256" key="1">
    <source>
        <dbReference type="ARBA" id="ARBA00010634"/>
    </source>
</evidence>
<dbReference type="PRINTS" id="PR01805">
    <property type="entry name" value="VACJLIPOPROT"/>
</dbReference>
<dbReference type="EMBL" id="JACPRF010000125">
    <property type="protein sequence ID" value="MBI2876027.1"/>
    <property type="molecule type" value="Genomic_DNA"/>
</dbReference>
<evidence type="ECO:0000313" key="3">
    <source>
        <dbReference type="EMBL" id="MBI2876027.1"/>
    </source>
</evidence>
<sequence>MIIVSDPLEPYNRVMYQFNDKFYFWVLKPTAKGYRKVVPEPARKSVRNFFLNLTTPVRLVNNGLQGKFRQSGVELARFFINTTWGVAGLFDPAKSRMNLPLYEEDFDQTLGMYGLGSGIYIIWPFWGPSSLRGTAGIVGDLAMDPVFYLTLGTNFAYTGVTAYRMVNETSLTIGDYESLKEAAIDPYIALRDAYFQNRRGKIKE</sequence>
<name>A0A932FW74_UNCTE</name>
<organism evidence="3 4">
    <name type="scientific">Tectimicrobiota bacterium</name>
    <dbReference type="NCBI Taxonomy" id="2528274"/>
    <lineage>
        <taxon>Bacteria</taxon>
        <taxon>Pseudomonadati</taxon>
        <taxon>Nitrospinota/Tectimicrobiota group</taxon>
        <taxon>Candidatus Tectimicrobiota</taxon>
    </lineage>
</organism>
<dbReference type="PANTHER" id="PTHR30035">
    <property type="entry name" value="LIPOPROTEIN VACJ-RELATED"/>
    <property type="match status" value="1"/>
</dbReference>
<reference evidence="3" key="1">
    <citation type="submission" date="2020-07" db="EMBL/GenBank/DDBJ databases">
        <title>Huge and variable diversity of episymbiotic CPR bacteria and DPANN archaea in groundwater ecosystems.</title>
        <authorList>
            <person name="He C.Y."/>
            <person name="Keren R."/>
            <person name="Whittaker M."/>
            <person name="Farag I.F."/>
            <person name="Doudna J."/>
            <person name="Cate J.H.D."/>
            <person name="Banfield J.F."/>
        </authorList>
    </citation>
    <scope>NUCLEOTIDE SEQUENCE</scope>
    <source>
        <strain evidence="3">NC_groundwater_672_Ag_B-0.1um_62_36</strain>
    </source>
</reference>
<evidence type="ECO:0000313" key="4">
    <source>
        <dbReference type="Proteomes" id="UP000769766"/>
    </source>
</evidence>
<dbReference type="Pfam" id="PF04333">
    <property type="entry name" value="MlaA"/>
    <property type="match status" value="1"/>
</dbReference>
<evidence type="ECO:0000256" key="2">
    <source>
        <dbReference type="ARBA" id="ARBA00022729"/>
    </source>
</evidence>
<dbReference type="Proteomes" id="UP000769766">
    <property type="component" value="Unassembled WGS sequence"/>
</dbReference>
<accession>A0A932FW74</accession>
<proteinExistence type="inferred from homology"/>
<dbReference type="AlphaFoldDB" id="A0A932FW74"/>
<keyword evidence="3" id="KW-0449">Lipoprotein</keyword>
<dbReference type="InterPro" id="IPR007428">
    <property type="entry name" value="MlaA"/>
</dbReference>
<comment type="caution">
    <text evidence="3">The sequence shown here is derived from an EMBL/GenBank/DDBJ whole genome shotgun (WGS) entry which is preliminary data.</text>
</comment>
<comment type="similarity">
    <text evidence="1">Belongs to the MlaA family.</text>
</comment>
<protein>
    <submittedName>
        <fullName evidence="3">VacJ family lipoprotein</fullName>
    </submittedName>
</protein>
<keyword evidence="2" id="KW-0732">Signal</keyword>